<keyword evidence="2" id="KW-1185">Reference proteome</keyword>
<comment type="caution">
    <text evidence="1">The sequence shown here is derived from an EMBL/GenBank/DDBJ whole genome shotgun (WGS) entry which is preliminary data.</text>
</comment>
<accession>A0A4R9BMY5</accession>
<protein>
    <submittedName>
        <fullName evidence="1">Uncharacterized protein</fullName>
    </submittedName>
</protein>
<evidence type="ECO:0000313" key="1">
    <source>
        <dbReference type="EMBL" id="TFD87154.1"/>
    </source>
</evidence>
<dbReference type="RefSeq" id="WP_134641637.1">
    <property type="nucleotide sequence ID" value="NZ_SOHM01000031.1"/>
</dbReference>
<organism evidence="1 2">
    <name type="scientific">Cryobacterium lactosi</name>
    <dbReference type="NCBI Taxonomy" id="1259202"/>
    <lineage>
        <taxon>Bacteria</taxon>
        <taxon>Bacillati</taxon>
        <taxon>Actinomycetota</taxon>
        <taxon>Actinomycetes</taxon>
        <taxon>Micrococcales</taxon>
        <taxon>Microbacteriaceae</taxon>
        <taxon>Cryobacterium</taxon>
    </lineage>
</organism>
<proteinExistence type="predicted"/>
<reference evidence="1 2" key="1">
    <citation type="submission" date="2019-03" db="EMBL/GenBank/DDBJ databases">
        <title>Genomics of glacier-inhabiting Cryobacterium strains.</title>
        <authorList>
            <person name="Liu Q."/>
            <person name="Xin Y.-H."/>
        </authorList>
    </citation>
    <scope>NUCLEOTIDE SEQUENCE [LARGE SCALE GENOMIC DNA]</scope>
    <source>
        <strain evidence="1 2">Sr59</strain>
    </source>
</reference>
<dbReference type="EMBL" id="SOHM01000031">
    <property type="protein sequence ID" value="TFD87154.1"/>
    <property type="molecule type" value="Genomic_DNA"/>
</dbReference>
<sequence length="61" mass="6566">MEQPPAAAEVMPPMPFGTAIGTAIGTAFRKFATFDGRATRAGIIVLVMRWCEPTWPDGVTK</sequence>
<dbReference type="AlphaFoldDB" id="A0A4R9BMY5"/>
<gene>
    <name evidence="1" type="ORF">E3T61_15040</name>
</gene>
<dbReference type="Proteomes" id="UP000298468">
    <property type="component" value="Unassembled WGS sequence"/>
</dbReference>
<name>A0A4R9BMY5_9MICO</name>
<evidence type="ECO:0000313" key="2">
    <source>
        <dbReference type="Proteomes" id="UP000298468"/>
    </source>
</evidence>